<sequence length="103" mass="10511">MSNYQSLAHVALAAQPHGQSGVCTALVMALKQLAGMGFAVTLGLGSAEGCTDKSTTLLPPDVPQDPTLAMSALLLVQPKVQLMDKPTAEQTTGLISAVNGAYS</sequence>
<reference evidence="1 2" key="1">
    <citation type="submission" date="2018-11" db="EMBL/GenBank/DDBJ databases">
        <authorList>
            <person name="Kleinhagauer T."/>
            <person name="Glaeser S.P."/>
            <person name="Spergser J."/>
            <person name="Ruckert C."/>
            <person name="Kaempfer P."/>
            <person name="Busse H.-J."/>
        </authorList>
    </citation>
    <scope>NUCLEOTIDE SEQUENCE [LARGE SCALE GENOMIC DNA]</scope>
    <source>
        <strain evidence="1 2">200CH</strain>
    </source>
</reference>
<dbReference type="AlphaFoldDB" id="A0A3G6J3S4"/>
<evidence type="ECO:0000313" key="2">
    <source>
        <dbReference type="Proteomes" id="UP000269019"/>
    </source>
</evidence>
<gene>
    <name evidence="1" type="ORF">CCHOA_00750</name>
</gene>
<organism evidence="1 2">
    <name type="scientific">Corynebacterium choanae</name>
    <dbReference type="NCBI Taxonomy" id="1862358"/>
    <lineage>
        <taxon>Bacteria</taxon>
        <taxon>Bacillati</taxon>
        <taxon>Actinomycetota</taxon>
        <taxon>Actinomycetes</taxon>
        <taxon>Mycobacteriales</taxon>
        <taxon>Corynebacteriaceae</taxon>
        <taxon>Corynebacterium</taxon>
    </lineage>
</organism>
<name>A0A3G6J3S4_9CORY</name>
<dbReference type="KEGG" id="ccho:CCHOA_00750"/>
<dbReference type="EMBL" id="CP033896">
    <property type="protein sequence ID" value="AZA12579.1"/>
    <property type="molecule type" value="Genomic_DNA"/>
</dbReference>
<proteinExistence type="predicted"/>
<dbReference type="RefSeq" id="WP_123925761.1">
    <property type="nucleotide sequence ID" value="NZ_CP033896.1"/>
</dbReference>
<accession>A0A3G6J3S4</accession>
<evidence type="ECO:0000313" key="1">
    <source>
        <dbReference type="EMBL" id="AZA12579.1"/>
    </source>
</evidence>
<keyword evidence="2" id="KW-1185">Reference proteome</keyword>
<dbReference type="Proteomes" id="UP000269019">
    <property type="component" value="Chromosome"/>
</dbReference>
<protein>
    <submittedName>
        <fullName evidence="1">Uncharacterized protein</fullName>
    </submittedName>
</protein>